<keyword evidence="9" id="KW-1185">Reference proteome</keyword>
<evidence type="ECO:0000256" key="6">
    <source>
        <dbReference type="ARBA" id="ARBA00048348"/>
    </source>
</evidence>
<comment type="similarity">
    <text evidence="1">Belongs to the alpha-carbonic anhydrase family.</text>
</comment>
<keyword evidence="4" id="KW-0862">Zinc</keyword>
<dbReference type="CDD" id="cd03124">
    <property type="entry name" value="alpha_CA_prokaryotic_like"/>
    <property type="match status" value="1"/>
</dbReference>
<dbReference type="KEGG" id="scor:J3U87_27935"/>
<evidence type="ECO:0000313" key="9">
    <source>
        <dbReference type="Proteomes" id="UP000663929"/>
    </source>
</evidence>
<dbReference type="InterPro" id="IPR041891">
    <property type="entry name" value="Alpha_CA_prokaryot-like"/>
</dbReference>
<evidence type="ECO:0000256" key="4">
    <source>
        <dbReference type="ARBA" id="ARBA00022833"/>
    </source>
</evidence>
<reference evidence="8" key="1">
    <citation type="submission" date="2021-03" db="EMBL/GenBank/DDBJ databases">
        <title>Acanthopleuribacteraceae sp. M133.</title>
        <authorList>
            <person name="Wang G."/>
        </authorList>
    </citation>
    <scope>NUCLEOTIDE SEQUENCE</scope>
    <source>
        <strain evidence="8">M133</strain>
    </source>
</reference>
<evidence type="ECO:0000313" key="8">
    <source>
        <dbReference type="EMBL" id="QTD49434.1"/>
    </source>
</evidence>
<dbReference type="RefSeq" id="WP_237379068.1">
    <property type="nucleotide sequence ID" value="NZ_CP071793.1"/>
</dbReference>
<keyword evidence="5" id="KW-0456">Lyase</keyword>
<accession>A0A8A4TJQ9</accession>
<gene>
    <name evidence="8" type="ORF">J3U87_27935</name>
</gene>
<protein>
    <recommendedName>
        <fullName evidence="2">carbonic anhydrase</fullName>
        <ecNumber evidence="2">4.2.1.1</ecNumber>
    </recommendedName>
</protein>
<feature type="domain" description="Alpha-carbonic anhydrase" evidence="7">
    <location>
        <begin position="27"/>
        <end position="242"/>
    </location>
</feature>
<evidence type="ECO:0000259" key="7">
    <source>
        <dbReference type="PROSITE" id="PS51144"/>
    </source>
</evidence>
<evidence type="ECO:0000256" key="5">
    <source>
        <dbReference type="ARBA" id="ARBA00023239"/>
    </source>
</evidence>
<dbReference type="PROSITE" id="PS51144">
    <property type="entry name" value="ALPHA_CA_2"/>
    <property type="match status" value="1"/>
</dbReference>
<organism evidence="8 9">
    <name type="scientific">Sulfidibacter corallicola</name>
    <dbReference type="NCBI Taxonomy" id="2818388"/>
    <lineage>
        <taxon>Bacteria</taxon>
        <taxon>Pseudomonadati</taxon>
        <taxon>Acidobacteriota</taxon>
        <taxon>Holophagae</taxon>
        <taxon>Acanthopleuribacterales</taxon>
        <taxon>Acanthopleuribacteraceae</taxon>
        <taxon>Sulfidibacter</taxon>
    </lineage>
</organism>
<dbReference type="EMBL" id="CP071793">
    <property type="protein sequence ID" value="QTD49434.1"/>
    <property type="molecule type" value="Genomic_DNA"/>
</dbReference>
<comment type="catalytic activity">
    <reaction evidence="6">
        <text>hydrogencarbonate + H(+) = CO2 + H2O</text>
        <dbReference type="Rhea" id="RHEA:10748"/>
        <dbReference type="ChEBI" id="CHEBI:15377"/>
        <dbReference type="ChEBI" id="CHEBI:15378"/>
        <dbReference type="ChEBI" id="CHEBI:16526"/>
        <dbReference type="ChEBI" id="CHEBI:17544"/>
        <dbReference type="EC" id="4.2.1.1"/>
    </reaction>
</comment>
<dbReference type="InterPro" id="IPR036398">
    <property type="entry name" value="CA_dom_sf"/>
</dbReference>
<dbReference type="EC" id="4.2.1.1" evidence="2"/>
<dbReference type="SMART" id="SM01057">
    <property type="entry name" value="Carb_anhydrase"/>
    <property type="match status" value="1"/>
</dbReference>
<evidence type="ECO:0000256" key="2">
    <source>
        <dbReference type="ARBA" id="ARBA00012925"/>
    </source>
</evidence>
<dbReference type="SUPFAM" id="SSF51069">
    <property type="entry name" value="Carbonic anhydrase"/>
    <property type="match status" value="1"/>
</dbReference>
<dbReference type="GO" id="GO:0004089">
    <property type="term" value="F:carbonate dehydratase activity"/>
    <property type="evidence" value="ECO:0007669"/>
    <property type="project" value="UniProtKB-EC"/>
</dbReference>
<dbReference type="InterPro" id="IPR001148">
    <property type="entry name" value="CA_dom"/>
</dbReference>
<dbReference type="Gene3D" id="3.10.200.10">
    <property type="entry name" value="Alpha carbonic anhydrase"/>
    <property type="match status" value="1"/>
</dbReference>
<dbReference type="PANTHER" id="PTHR18952:SF265">
    <property type="entry name" value="CARBONIC ANHYDRASE"/>
    <property type="match status" value="1"/>
</dbReference>
<evidence type="ECO:0000256" key="3">
    <source>
        <dbReference type="ARBA" id="ARBA00022723"/>
    </source>
</evidence>
<evidence type="ECO:0000256" key="1">
    <source>
        <dbReference type="ARBA" id="ARBA00010718"/>
    </source>
</evidence>
<dbReference type="Proteomes" id="UP000663929">
    <property type="component" value="Chromosome"/>
</dbReference>
<keyword evidence="3" id="KW-0479">Metal-binding</keyword>
<dbReference type="GO" id="GO:0008270">
    <property type="term" value="F:zinc ion binding"/>
    <property type="evidence" value="ECO:0007669"/>
    <property type="project" value="InterPro"/>
</dbReference>
<sequence>MNKGFYFLGRGPNTPPKRRTFFGRAPRVYGIPISDWEQVGSGNLQSPIDLGKKHKGAFGRISFRYGPVPLHPARLTDRSLEIPVASAHPPIGMFLMGDFFELDRLQFHTPSEHKIANKRFAMSAHLVHHRHQLTAVVGVLFQVDKFNPGFERILDSALGNPCDPTGTQPDPVDLTHFIPDKGSYYRYLGSLTTAPHTEGVIWTVFDTPLDIADFQYRRLLGSMKSNARPIQPTNDRTIKYFLRH</sequence>
<dbReference type="InterPro" id="IPR023561">
    <property type="entry name" value="Carbonic_anhydrase_a-class"/>
</dbReference>
<dbReference type="AlphaFoldDB" id="A0A8A4TJQ9"/>
<dbReference type="PANTHER" id="PTHR18952">
    <property type="entry name" value="CARBONIC ANHYDRASE"/>
    <property type="match status" value="1"/>
</dbReference>
<proteinExistence type="inferred from homology"/>
<name>A0A8A4TJQ9_SULCO</name>
<dbReference type="Pfam" id="PF00194">
    <property type="entry name" value="Carb_anhydrase"/>
    <property type="match status" value="1"/>
</dbReference>